<protein>
    <recommendedName>
        <fullName evidence="7">Pseudouridine synthase</fullName>
        <ecNumber evidence="7">5.4.99.-</ecNumber>
    </recommendedName>
</protein>
<dbReference type="FunFam" id="3.30.2350.10:FF:000006">
    <property type="entry name" value="Pseudouridine synthase"/>
    <property type="match status" value="1"/>
</dbReference>
<dbReference type="GO" id="GO:0000455">
    <property type="term" value="P:enzyme-directed rRNA pseudouridine synthesis"/>
    <property type="evidence" value="ECO:0007669"/>
    <property type="project" value="TreeGrafter"/>
</dbReference>
<dbReference type="SMART" id="SM00363">
    <property type="entry name" value="S4"/>
    <property type="match status" value="1"/>
</dbReference>
<dbReference type="InterPro" id="IPR050188">
    <property type="entry name" value="RluA_PseudoU_synthase"/>
</dbReference>
<evidence type="ECO:0000256" key="1">
    <source>
        <dbReference type="ARBA" id="ARBA00000073"/>
    </source>
</evidence>
<dbReference type="PROSITE" id="PS50889">
    <property type="entry name" value="S4"/>
    <property type="match status" value="1"/>
</dbReference>
<dbReference type="RefSeq" id="WP_218322088.1">
    <property type="nucleotide sequence ID" value="NZ_JAEEGC010000106.1"/>
</dbReference>
<dbReference type="AlphaFoldDB" id="A0A949WWN7"/>
<dbReference type="CDD" id="cd02869">
    <property type="entry name" value="PseudoU_synth_RluA_like"/>
    <property type="match status" value="1"/>
</dbReference>
<dbReference type="InterPro" id="IPR006145">
    <property type="entry name" value="PsdUridine_synth_RsuA/RluA"/>
</dbReference>
<feature type="domain" description="RNA-binding S4" evidence="8">
    <location>
        <begin position="15"/>
        <end position="74"/>
    </location>
</feature>
<evidence type="ECO:0000256" key="2">
    <source>
        <dbReference type="ARBA" id="ARBA00010876"/>
    </source>
</evidence>
<dbReference type="PROSITE" id="PS01129">
    <property type="entry name" value="PSI_RLU"/>
    <property type="match status" value="1"/>
</dbReference>
<dbReference type="Pfam" id="PF00849">
    <property type="entry name" value="PseudoU_synth_2"/>
    <property type="match status" value="1"/>
</dbReference>
<evidence type="ECO:0000256" key="6">
    <source>
        <dbReference type="PROSITE-ProRule" id="PRU00182"/>
    </source>
</evidence>
<dbReference type="GO" id="GO:0003723">
    <property type="term" value="F:RNA binding"/>
    <property type="evidence" value="ECO:0007669"/>
    <property type="project" value="UniProtKB-KW"/>
</dbReference>
<dbReference type="NCBIfam" id="TIGR00005">
    <property type="entry name" value="rluA_subfam"/>
    <property type="match status" value="1"/>
</dbReference>
<keyword evidence="10" id="KW-1185">Reference proteome</keyword>
<keyword evidence="3 6" id="KW-0694">RNA-binding</keyword>
<evidence type="ECO:0000313" key="9">
    <source>
        <dbReference type="EMBL" id="MBV7275032.1"/>
    </source>
</evidence>
<dbReference type="GO" id="GO:0120159">
    <property type="term" value="F:rRNA pseudouridine synthase activity"/>
    <property type="evidence" value="ECO:0007669"/>
    <property type="project" value="UniProtKB-ARBA"/>
</dbReference>
<reference evidence="9" key="1">
    <citation type="submission" date="2020-12" db="EMBL/GenBank/DDBJ databases">
        <title>Clostridium thailandense sp. nov., a novel acetogenic bacterium isolated from peat land soil in Thailand.</title>
        <authorList>
            <person name="Chaikitkaew S."/>
            <person name="Birkeland N.K."/>
        </authorList>
    </citation>
    <scope>NUCLEOTIDE SEQUENCE</scope>
    <source>
        <strain evidence="9">PL3</strain>
    </source>
</reference>
<evidence type="ECO:0000256" key="5">
    <source>
        <dbReference type="PIRSR" id="PIRSR606225-1"/>
    </source>
</evidence>
<dbReference type="InterPro" id="IPR006224">
    <property type="entry name" value="PsdUridine_synth_RluA-like_CS"/>
</dbReference>
<dbReference type="InterPro" id="IPR006225">
    <property type="entry name" value="PsdUridine_synth_RluC/D"/>
</dbReference>
<dbReference type="CDD" id="cd00165">
    <property type="entry name" value="S4"/>
    <property type="match status" value="1"/>
</dbReference>
<dbReference type="EMBL" id="JAEEGC010000106">
    <property type="protein sequence ID" value="MBV7275032.1"/>
    <property type="molecule type" value="Genomic_DNA"/>
</dbReference>
<dbReference type="PANTHER" id="PTHR21600:SF44">
    <property type="entry name" value="RIBOSOMAL LARGE SUBUNIT PSEUDOURIDINE SYNTHASE D"/>
    <property type="match status" value="1"/>
</dbReference>
<comment type="similarity">
    <text evidence="2 7">Belongs to the pseudouridine synthase RluA family.</text>
</comment>
<comment type="caution">
    <text evidence="9">The sequence shown here is derived from an EMBL/GenBank/DDBJ whole genome shotgun (WGS) entry which is preliminary data.</text>
</comment>
<evidence type="ECO:0000256" key="3">
    <source>
        <dbReference type="ARBA" id="ARBA00022884"/>
    </source>
</evidence>
<feature type="active site" evidence="5">
    <location>
        <position position="138"/>
    </location>
</feature>
<dbReference type="PANTHER" id="PTHR21600">
    <property type="entry name" value="MITOCHONDRIAL RNA PSEUDOURIDINE SYNTHASE"/>
    <property type="match status" value="1"/>
</dbReference>
<proteinExistence type="inferred from homology"/>
<dbReference type="EC" id="5.4.99.-" evidence="7"/>
<dbReference type="InterPro" id="IPR002942">
    <property type="entry name" value="S4_RNA-bd"/>
</dbReference>
<dbReference type="Proteomes" id="UP000694308">
    <property type="component" value="Unassembled WGS sequence"/>
</dbReference>
<accession>A0A949WWN7</accession>
<comment type="catalytic activity">
    <reaction evidence="1 7">
        <text>a uridine in RNA = a pseudouridine in RNA</text>
        <dbReference type="Rhea" id="RHEA:48348"/>
        <dbReference type="Rhea" id="RHEA-COMP:12068"/>
        <dbReference type="Rhea" id="RHEA-COMP:12069"/>
        <dbReference type="ChEBI" id="CHEBI:65314"/>
        <dbReference type="ChEBI" id="CHEBI:65315"/>
    </reaction>
</comment>
<organism evidence="9 10">
    <name type="scientific">Clostridium thailandense</name>
    <dbReference type="NCBI Taxonomy" id="2794346"/>
    <lineage>
        <taxon>Bacteria</taxon>
        <taxon>Bacillati</taxon>
        <taxon>Bacillota</taxon>
        <taxon>Clostridia</taxon>
        <taxon>Eubacteriales</taxon>
        <taxon>Clostridiaceae</taxon>
        <taxon>Clostridium</taxon>
    </lineage>
</organism>
<evidence type="ECO:0000256" key="7">
    <source>
        <dbReference type="RuleBase" id="RU362028"/>
    </source>
</evidence>
<gene>
    <name evidence="9" type="ORF">I6U48_19210</name>
</gene>
<keyword evidence="4 7" id="KW-0413">Isomerase</keyword>
<evidence type="ECO:0000256" key="4">
    <source>
        <dbReference type="ARBA" id="ARBA00023235"/>
    </source>
</evidence>
<dbReference type="Pfam" id="PF01479">
    <property type="entry name" value="S4"/>
    <property type="match status" value="1"/>
</dbReference>
<name>A0A949WWN7_9CLOT</name>
<evidence type="ECO:0000259" key="8">
    <source>
        <dbReference type="SMART" id="SM00363"/>
    </source>
</evidence>
<comment type="function">
    <text evidence="7">Responsible for synthesis of pseudouridine from uracil.</text>
</comment>
<sequence>MENKQFKVEQDAVNLRLDLFLSRLFEDKSRSYLQNLIEEGNVRINGINKKSNYKLKPNDIVDINIPEPVALNIEPEDIPLDILYEDSDVIVVNKPQGMVVHPAAGIYNGTLVNALLNHCEDLSGINGVARPGIVHRIDKDTSGILVVAKNDNAHNKLAEQLKDHSMTRVYIALVEGVLKKEEGTVDAPLGRHPIERIKIAVVKDGRRAVTHYRVLERFKNSTLVQCVLETGRTHQIRVHMAHIGHPLVGDPVYGYKKQRFNLEGQMLHAKKLGFIHPSTRKYIEFESELPEYFVKIVGILRNEVKIDSK</sequence>
<evidence type="ECO:0000313" key="10">
    <source>
        <dbReference type="Proteomes" id="UP000694308"/>
    </source>
</evidence>